<keyword evidence="15" id="KW-1185">Reference proteome</keyword>
<evidence type="ECO:0000256" key="4">
    <source>
        <dbReference type="ARBA" id="ARBA00020837"/>
    </source>
</evidence>
<dbReference type="Proteomes" id="UP000318081">
    <property type="component" value="Chromosome"/>
</dbReference>
<dbReference type="NCBIfam" id="NF011652">
    <property type="entry name" value="PRK15070.1"/>
    <property type="match status" value="1"/>
</dbReference>
<evidence type="ECO:0000256" key="10">
    <source>
        <dbReference type="ARBA" id="ARBA00024446"/>
    </source>
</evidence>
<evidence type="ECO:0000256" key="3">
    <source>
        <dbReference type="ARBA" id="ARBA00012206"/>
    </source>
</evidence>
<evidence type="ECO:0000256" key="2">
    <source>
        <dbReference type="ARBA" id="ARBA00007342"/>
    </source>
</evidence>
<evidence type="ECO:0000256" key="9">
    <source>
        <dbReference type="ARBA" id="ARBA00024322"/>
    </source>
</evidence>
<keyword evidence="5 14" id="KW-0808">Transferase</keyword>
<evidence type="ECO:0000256" key="7">
    <source>
        <dbReference type="ARBA" id="ARBA00022833"/>
    </source>
</evidence>
<reference evidence="14 15" key="1">
    <citation type="submission" date="2019-02" db="EMBL/GenBank/DDBJ databases">
        <title>Deep-cultivation of Planctomycetes and their phenomic and genomic characterization uncovers novel biology.</title>
        <authorList>
            <person name="Wiegand S."/>
            <person name="Jogler M."/>
            <person name="Boedeker C."/>
            <person name="Pinto D."/>
            <person name="Vollmers J."/>
            <person name="Rivas-Marin E."/>
            <person name="Kohn T."/>
            <person name="Peeters S.H."/>
            <person name="Heuer A."/>
            <person name="Rast P."/>
            <person name="Oberbeckmann S."/>
            <person name="Bunk B."/>
            <person name="Jeske O."/>
            <person name="Meyerdierks A."/>
            <person name="Storesund J.E."/>
            <person name="Kallscheuer N."/>
            <person name="Luecker S."/>
            <person name="Lage O.M."/>
            <person name="Pohl T."/>
            <person name="Merkel B.J."/>
            <person name="Hornburger P."/>
            <person name="Mueller R.-W."/>
            <person name="Bruemmer F."/>
            <person name="Labrenz M."/>
            <person name="Spormann A.M."/>
            <person name="Op den Camp H."/>
            <person name="Overmann J."/>
            <person name="Amann R."/>
            <person name="Jetten M.S.M."/>
            <person name="Mascher T."/>
            <person name="Medema M.H."/>
            <person name="Devos D.P."/>
            <person name="Kaster A.-K."/>
            <person name="Ovreas L."/>
            <person name="Rohde M."/>
            <person name="Galperin M.Y."/>
            <person name="Jogler C."/>
        </authorList>
    </citation>
    <scope>NUCLEOTIDE SEQUENCE [LARGE SCALE GENOMIC DNA]</scope>
    <source>
        <strain evidence="14 15">TBK1r</strain>
    </source>
</reference>
<accession>A0ABX5XRZ1</accession>
<dbReference type="PANTHER" id="PTHR39453:SF1">
    <property type="entry name" value="PHOSPHATE PROPANOYLTRANSFERASE"/>
    <property type="match status" value="1"/>
</dbReference>
<dbReference type="EC" id="2.3.1.222" evidence="3"/>
<protein>
    <recommendedName>
        <fullName evidence="4">Phosphate propanoyltransferase</fullName>
        <ecNumber evidence="3">2.3.1.222</ecNumber>
    </recommendedName>
    <alternativeName>
        <fullName evidence="12">Phosphate acyltransferase PduL</fullName>
    </alternativeName>
    <alternativeName>
        <fullName evidence="11">Phosphotransacylase PduL</fullName>
    </alternativeName>
    <alternativeName>
        <fullName evidence="13">Propanediol utilization protein PduL</fullName>
    </alternativeName>
</protein>
<name>A0ABX5XRZ1_9BACT</name>
<comment type="subcellular location">
    <subcellularLocation>
        <location evidence="9">Bacterial microcompartment</location>
    </subcellularLocation>
</comment>
<evidence type="ECO:0000256" key="8">
    <source>
        <dbReference type="ARBA" id="ARBA00023315"/>
    </source>
</evidence>
<keyword evidence="7" id="KW-0862">Zinc</keyword>
<evidence type="ECO:0000313" key="15">
    <source>
        <dbReference type="Proteomes" id="UP000318081"/>
    </source>
</evidence>
<dbReference type="PANTHER" id="PTHR39453">
    <property type="entry name" value="PHOSPHATE PROPANOYLTRANSFERASE"/>
    <property type="match status" value="1"/>
</dbReference>
<evidence type="ECO:0000256" key="6">
    <source>
        <dbReference type="ARBA" id="ARBA00022723"/>
    </source>
</evidence>
<evidence type="ECO:0000256" key="11">
    <source>
        <dbReference type="ARBA" id="ARBA00030044"/>
    </source>
</evidence>
<keyword evidence="6" id="KW-0479">Metal-binding</keyword>
<evidence type="ECO:0000256" key="13">
    <source>
        <dbReference type="ARBA" id="ARBA00033077"/>
    </source>
</evidence>
<organism evidence="14 15">
    <name type="scientific">Stieleria magnilauensis</name>
    <dbReference type="NCBI Taxonomy" id="2527963"/>
    <lineage>
        <taxon>Bacteria</taxon>
        <taxon>Pseudomonadati</taxon>
        <taxon>Planctomycetota</taxon>
        <taxon>Planctomycetia</taxon>
        <taxon>Pirellulales</taxon>
        <taxon>Pirellulaceae</taxon>
        <taxon>Stieleria</taxon>
    </lineage>
</organism>
<evidence type="ECO:0000256" key="5">
    <source>
        <dbReference type="ARBA" id="ARBA00022679"/>
    </source>
</evidence>
<comment type="similarity">
    <text evidence="2">Belongs to the PduL family.</text>
</comment>
<dbReference type="InterPro" id="IPR008300">
    <property type="entry name" value="PTAC"/>
</dbReference>
<evidence type="ECO:0000313" key="14">
    <source>
        <dbReference type="EMBL" id="QDV84155.1"/>
    </source>
</evidence>
<dbReference type="Pfam" id="PF06130">
    <property type="entry name" value="PTAC"/>
    <property type="match status" value="1"/>
</dbReference>
<dbReference type="GO" id="GO:0016746">
    <property type="term" value="F:acyltransferase activity"/>
    <property type="evidence" value="ECO:0007669"/>
    <property type="project" value="UniProtKB-KW"/>
</dbReference>
<evidence type="ECO:0000256" key="12">
    <source>
        <dbReference type="ARBA" id="ARBA00030939"/>
    </source>
</evidence>
<keyword evidence="8 14" id="KW-0012">Acyltransferase</keyword>
<proteinExistence type="inferred from homology"/>
<sequence>MSSEGGAFHSSNLFSPITTSLSPNRMNATQIDRARIESLVRRAIAGGLGTSSASRPDIGLSHDPPGWVDGKPNLRVSISARHVHLTDEHVEILFGAGSVLEPDKDLYQDGFYAAKQTVMIVGPRRRMLPSVRVLGPTRGASQVELAFTDSISLGIDAPVRHSGHIDGTPGCVLVGPVGSVQLEQGVIRAARHVHMNYFDADHFGVSNGDMMQLKVTSHECTTVFDDVLVRADEAAKLEVHIDTDEGNACFLDGASKVELTKGGCGCHQ</sequence>
<evidence type="ECO:0000256" key="1">
    <source>
        <dbReference type="ARBA" id="ARBA00001947"/>
    </source>
</evidence>
<keyword evidence="10" id="KW-1283">Bacterial microcompartment</keyword>
<gene>
    <name evidence="14" type="primary">pduL</name>
    <name evidence="14" type="ORF">TBK1r_31000</name>
</gene>
<dbReference type="EMBL" id="CP036432">
    <property type="protein sequence ID" value="QDV84155.1"/>
    <property type="molecule type" value="Genomic_DNA"/>
</dbReference>
<comment type="cofactor">
    <cofactor evidence="1">
        <name>Zn(2+)</name>
        <dbReference type="ChEBI" id="CHEBI:29105"/>
    </cofactor>
</comment>